<accession>A0A2B4R1Y4</accession>
<reference evidence="2" key="1">
    <citation type="journal article" date="2017" name="bioRxiv">
        <title>Comparative analysis of the genomes of Stylophora pistillata and Acropora digitifera provides evidence for extensive differences between species of corals.</title>
        <authorList>
            <person name="Voolstra C.R."/>
            <person name="Li Y."/>
            <person name="Liew Y.J."/>
            <person name="Baumgarten S."/>
            <person name="Zoccola D."/>
            <person name="Flot J.-F."/>
            <person name="Tambutte S."/>
            <person name="Allemand D."/>
            <person name="Aranda M."/>
        </authorList>
    </citation>
    <scope>NUCLEOTIDE SEQUENCE [LARGE SCALE GENOMIC DNA]</scope>
</reference>
<dbReference type="AlphaFoldDB" id="A0A2B4R1Y4"/>
<dbReference type="Proteomes" id="UP000225706">
    <property type="component" value="Unassembled WGS sequence"/>
</dbReference>
<dbReference type="EMBL" id="LSMT01003201">
    <property type="protein sequence ID" value="PFX11206.1"/>
    <property type="molecule type" value="Genomic_DNA"/>
</dbReference>
<organism evidence="1 2">
    <name type="scientific">Stylophora pistillata</name>
    <name type="common">Smooth cauliflower coral</name>
    <dbReference type="NCBI Taxonomy" id="50429"/>
    <lineage>
        <taxon>Eukaryota</taxon>
        <taxon>Metazoa</taxon>
        <taxon>Cnidaria</taxon>
        <taxon>Anthozoa</taxon>
        <taxon>Hexacorallia</taxon>
        <taxon>Scleractinia</taxon>
        <taxon>Astrocoeniina</taxon>
        <taxon>Pocilloporidae</taxon>
        <taxon>Stylophora</taxon>
    </lineage>
</organism>
<keyword evidence="2" id="KW-1185">Reference proteome</keyword>
<evidence type="ECO:0000313" key="1">
    <source>
        <dbReference type="EMBL" id="PFX11206.1"/>
    </source>
</evidence>
<sequence length="176" mass="19118">MTSKITRRKLGGTLSDASVKDGMLRINSVQRSHIECCRQQESVWVDKHSDEKNSSYGDFRDGKVYANDQCLGSSMVQYGGQYKSTDGSQQAECSGNIQSANKSGFWCDSDTGDGSEMMIGGGESSCARADHGIGITEANRASFDDSGSPDTEYDFGFDALKGNTPSQSYSLNLWIR</sequence>
<name>A0A2B4R1Y4_STYPI</name>
<comment type="caution">
    <text evidence="1">The sequence shown here is derived from an EMBL/GenBank/DDBJ whole genome shotgun (WGS) entry which is preliminary data.</text>
</comment>
<proteinExistence type="predicted"/>
<protein>
    <submittedName>
        <fullName evidence="1">Uncharacterized protein</fullName>
    </submittedName>
</protein>
<evidence type="ECO:0000313" key="2">
    <source>
        <dbReference type="Proteomes" id="UP000225706"/>
    </source>
</evidence>
<gene>
    <name evidence="1" type="ORF">AWC38_SpisGene25208</name>
</gene>